<evidence type="ECO:0000313" key="3">
    <source>
        <dbReference type="EMBL" id="SDN86843.1"/>
    </source>
</evidence>
<dbReference type="Gene3D" id="3.40.50.1820">
    <property type="entry name" value="alpha/beta hydrolase"/>
    <property type="match status" value="1"/>
</dbReference>
<protein>
    <recommendedName>
        <fullName evidence="2">Serine aminopeptidase S33 domain-containing protein</fullName>
    </recommendedName>
</protein>
<organism evidence="3 4">
    <name type="scientific">Alkalicoccus daliensis</name>
    <dbReference type="NCBI Taxonomy" id="745820"/>
    <lineage>
        <taxon>Bacteria</taxon>
        <taxon>Bacillati</taxon>
        <taxon>Bacillota</taxon>
        <taxon>Bacilli</taxon>
        <taxon>Bacillales</taxon>
        <taxon>Bacillaceae</taxon>
        <taxon>Alkalicoccus</taxon>
    </lineage>
</organism>
<dbReference type="InterPro" id="IPR029058">
    <property type="entry name" value="AB_hydrolase_fold"/>
</dbReference>
<dbReference type="PANTHER" id="PTHR12277:SF81">
    <property type="entry name" value="PROTEIN ABHD13"/>
    <property type="match status" value="1"/>
</dbReference>
<dbReference type="SUPFAM" id="SSF53474">
    <property type="entry name" value="alpha/beta-Hydrolases"/>
    <property type="match status" value="1"/>
</dbReference>
<feature type="domain" description="Serine aminopeptidase S33" evidence="2">
    <location>
        <begin position="111"/>
        <end position="186"/>
    </location>
</feature>
<reference evidence="4" key="1">
    <citation type="submission" date="2016-10" db="EMBL/GenBank/DDBJ databases">
        <authorList>
            <person name="Varghese N."/>
            <person name="Submissions S."/>
        </authorList>
    </citation>
    <scope>NUCLEOTIDE SEQUENCE [LARGE SCALE GENOMIC DNA]</scope>
    <source>
        <strain evidence="4">CGMCC 1.10369</strain>
    </source>
</reference>
<dbReference type="InterPro" id="IPR022742">
    <property type="entry name" value="Hydrolase_4"/>
</dbReference>
<dbReference type="OrthoDB" id="9777090at2"/>
<name>A0A1H0EWX8_9BACI</name>
<dbReference type="STRING" id="745820.SAMN04488053_104101"/>
<evidence type="ECO:0000256" key="1">
    <source>
        <dbReference type="SAM" id="Phobius"/>
    </source>
</evidence>
<accession>A0A1H0EWX8</accession>
<sequence>MLSILAVFHNKWITGAGIAGLLAIFLLGLLYFFQERLIFYPQTMTEEEVQRVADSYPNAEEISFTAEDGTALHGWLVHASPEAEVNRLLIYYGGNAEELSGQIPMMSEHLENWSVLLVNYRGYGASEGSLDEEKMYEDALLIHDEIQAQYPIETLAVMGRSIGTAVAVNTAAERTADNVILVSPFDSFKEVAGHHYPFLPVSLLLRYTFPSEEKINDISAPLLVIAAEEDQVIPGERTRALLAQREGGAETVWIPNRGHNDMHVNTEFWDAIRAFLPEES</sequence>
<gene>
    <name evidence="3" type="ORF">SAMN04488053_104101</name>
</gene>
<keyword evidence="1" id="KW-0472">Membrane</keyword>
<dbReference type="RefSeq" id="WP_090842537.1">
    <property type="nucleotide sequence ID" value="NZ_FNIL01000004.1"/>
</dbReference>
<keyword evidence="1" id="KW-0812">Transmembrane</keyword>
<dbReference type="Proteomes" id="UP000198778">
    <property type="component" value="Unassembled WGS sequence"/>
</dbReference>
<dbReference type="AlphaFoldDB" id="A0A1H0EWX8"/>
<keyword evidence="4" id="KW-1185">Reference proteome</keyword>
<dbReference type="EMBL" id="FNIL01000004">
    <property type="protein sequence ID" value="SDN86843.1"/>
    <property type="molecule type" value="Genomic_DNA"/>
</dbReference>
<keyword evidence="1" id="KW-1133">Transmembrane helix</keyword>
<feature type="transmembrane region" description="Helical" evidence="1">
    <location>
        <begin position="12"/>
        <end position="33"/>
    </location>
</feature>
<dbReference type="PANTHER" id="PTHR12277">
    <property type="entry name" value="ALPHA/BETA HYDROLASE DOMAIN-CONTAINING PROTEIN"/>
    <property type="match status" value="1"/>
</dbReference>
<evidence type="ECO:0000313" key="4">
    <source>
        <dbReference type="Proteomes" id="UP000198778"/>
    </source>
</evidence>
<evidence type="ECO:0000259" key="2">
    <source>
        <dbReference type="Pfam" id="PF12146"/>
    </source>
</evidence>
<dbReference type="Pfam" id="PF12146">
    <property type="entry name" value="Hydrolase_4"/>
    <property type="match status" value="1"/>
</dbReference>
<proteinExistence type="predicted"/>